<protein>
    <submittedName>
        <fullName evidence="2">Uncharacterized protein</fullName>
    </submittedName>
</protein>
<feature type="compositionally biased region" description="Basic and acidic residues" evidence="1">
    <location>
        <begin position="46"/>
        <end position="67"/>
    </location>
</feature>
<sequence length="67" mass="7585">MRYQTLLRNMHSQQSVCARGVSVCQQVTNGVVSPCAMSTDSQVTQEMDKRGRKSALDWRAEDNKRLP</sequence>
<dbReference type="AlphaFoldDB" id="A0A4U9D6L0"/>
<name>A0A4U9D6L0_RAOTE</name>
<evidence type="ECO:0000313" key="2">
    <source>
        <dbReference type="EMBL" id="VTN13527.1"/>
    </source>
</evidence>
<accession>A0A4U9D6L0</accession>
<evidence type="ECO:0000313" key="3">
    <source>
        <dbReference type="Proteomes" id="UP000339249"/>
    </source>
</evidence>
<proteinExistence type="predicted"/>
<reference evidence="2 3" key="1">
    <citation type="submission" date="2019-04" db="EMBL/GenBank/DDBJ databases">
        <authorList>
            <consortium name="Pathogen Informatics"/>
        </authorList>
    </citation>
    <scope>NUCLEOTIDE SEQUENCE [LARGE SCALE GENOMIC DNA]</scope>
    <source>
        <strain evidence="2 3">NCTC9185</strain>
    </source>
</reference>
<organism evidence="2 3">
    <name type="scientific">Raoultella terrigena</name>
    <name type="common">Klebsiella terrigena</name>
    <dbReference type="NCBI Taxonomy" id="577"/>
    <lineage>
        <taxon>Bacteria</taxon>
        <taxon>Pseudomonadati</taxon>
        <taxon>Pseudomonadota</taxon>
        <taxon>Gammaproteobacteria</taxon>
        <taxon>Enterobacterales</taxon>
        <taxon>Enterobacteriaceae</taxon>
        <taxon>Klebsiella/Raoultella group</taxon>
        <taxon>Raoultella</taxon>
    </lineage>
</organism>
<dbReference type="Proteomes" id="UP000339249">
    <property type="component" value="Unassembled WGS sequence"/>
</dbReference>
<gene>
    <name evidence="2" type="ORF">NCTC9185_05562</name>
</gene>
<dbReference type="EMBL" id="CABDVU010000001">
    <property type="protein sequence ID" value="VTN13527.1"/>
    <property type="molecule type" value="Genomic_DNA"/>
</dbReference>
<evidence type="ECO:0000256" key="1">
    <source>
        <dbReference type="SAM" id="MobiDB-lite"/>
    </source>
</evidence>
<feature type="region of interest" description="Disordered" evidence="1">
    <location>
        <begin position="40"/>
        <end position="67"/>
    </location>
</feature>